<dbReference type="AlphaFoldDB" id="A0AA86PYW9"/>
<evidence type="ECO:0000313" key="5">
    <source>
        <dbReference type="EMBL" id="CAL6074113.1"/>
    </source>
</evidence>
<proteinExistence type="predicted"/>
<feature type="compositionally biased region" description="Polar residues" evidence="3">
    <location>
        <begin position="215"/>
        <end position="230"/>
    </location>
</feature>
<evidence type="ECO:0000256" key="3">
    <source>
        <dbReference type="SAM" id="MobiDB-lite"/>
    </source>
</evidence>
<keyword evidence="2" id="KW-0677">Repeat</keyword>
<dbReference type="Gene3D" id="3.80.10.10">
    <property type="entry name" value="Ribonuclease Inhibitor"/>
    <property type="match status" value="1"/>
</dbReference>
<dbReference type="EMBL" id="CAXDID020000304">
    <property type="protein sequence ID" value="CAL6074113.1"/>
    <property type="molecule type" value="Genomic_DNA"/>
</dbReference>
<reference evidence="4" key="1">
    <citation type="submission" date="2023-06" db="EMBL/GenBank/DDBJ databases">
        <authorList>
            <person name="Kurt Z."/>
        </authorList>
    </citation>
    <scope>NUCLEOTIDE SEQUENCE</scope>
</reference>
<protein>
    <submittedName>
        <fullName evidence="4">L domain-like</fullName>
    </submittedName>
</protein>
<evidence type="ECO:0000256" key="2">
    <source>
        <dbReference type="ARBA" id="ARBA00022737"/>
    </source>
</evidence>
<name>A0AA86PYW9_9EUKA</name>
<evidence type="ECO:0000256" key="1">
    <source>
        <dbReference type="ARBA" id="ARBA00022614"/>
    </source>
</evidence>
<dbReference type="InterPro" id="IPR032675">
    <property type="entry name" value="LRR_dom_sf"/>
</dbReference>
<dbReference type="InterPro" id="IPR001611">
    <property type="entry name" value="Leu-rich_rpt"/>
</dbReference>
<keyword evidence="6" id="KW-1185">Reference proteome</keyword>
<dbReference type="SUPFAM" id="SSF52075">
    <property type="entry name" value="Outer arm dynein light chain 1"/>
    <property type="match status" value="1"/>
</dbReference>
<evidence type="ECO:0000313" key="4">
    <source>
        <dbReference type="EMBL" id="CAI9948899.1"/>
    </source>
</evidence>
<dbReference type="PROSITE" id="PS51450">
    <property type="entry name" value="LRR"/>
    <property type="match status" value="2"/>
</dbReference>
<reference evidence="5 6" key="2">
    <citation type="submission" date="2024-07" db="EMBL/GenBank/DDBJ databases">
        <authorList>
            <person name="Akdeniz Z."/>
        </authorList>
    </citation>
    <scope>NUCLEOTIDE SEQUENCE [LARGE SCALE GENOMIC DNA]</scope>
</reference>
<dbReference type="EMBL" id="CATOUU010000791">
    <property type="protein sequence ID" value="CAI9948899.1"/>
    <property type="molecule type" value="Genomic_DNA"/>
</dbReference>
<feature type="region of interest" description="Disordered" evidence="3">
    <location>
        <begin position="210"/>
        <end position="241"/>
    </location>
</feature>
<gene>
    <name evidence="4" type="ORF">HINF_LOCUS36544</name>
    <name evidence="5" type="ORF">HINF_LOCUS56435</name>
</gene>
<organism evidence="4">
    <name type="scientific">Hexamita inflata</name>
    <dbReference type="NCBI Taxonomy" id="28002"/>
    <lineage>
        <taxon>Eukaryota</taxon>
        <taxon>Metamonada</taxon>
        <taxon>Diplomonadida</taxon>
        <taxon>Hexamitidae</taxon>
        <taxon>Hexamitinae</taxon>
        <taxon>Hexamita</taxon>
    </lineage>
</organism>
<dbReference type="InterPro" id="IPR050836">
    <property type="entry name" value="SDS22/Internalin_LRR"/>
</dbReference>
<dbReference type="PANTHER" id="PTHR46652">
    <property type="entry name" value="LEUCINE-RICH REPEAT AND IQ DOMAIN-CONTAINING PROTEIN 1-RELATED"/>
    <property type="match status" value="1"/>
</dbReference>
<comment type="caution">
    <text evidence="4">The sequence shown here is derived from an EMBL/GenBank/DDBJ whole genome shotgun (WGS) entry which is preliminary data.</text>
</comment>
<dbReference type="PANTHER" id="PTHR46652:SF3">
    <property type="entry name" value="LEUCINE-RICH REPEAT-CONTAINING PROTEIN 9"/>
    <property type="match status" value="1"/>
</dbReference>
<keyword evidence="1" id="KW-0433">Leucine-rich repeat</keyword>
<evidence type="ECO:0000313" key="6">
    <source>
        <dbReference type="Proteomes" id="UP001642409"/>
    </source>
</evidence>
<sequence length="414" mass="47768">MSEEFLRSNDQLITEFGESSVSAKTTKITVINCPKFCSLEGVFNCTQLQKLSIIQTALGSLAKLQFCPFTQLTELIITGNNLRQINEVKHLRSLVSLQFNNNCVESLKPLQFLKNLEVLNFSNNLIDNVEHLIYLRNMTKLKKLICFKNKFCQNENFELKLRAVLVSTAEELYCYDIEFNSAEVLHALDLTPKPFNPDTETDFAENKEAEFEPLPNSNSITKPLNETQIKGRNLRPEPRQRPYIAIPSKTDAKPLPKAEPLVKPDFQAQNNNINNNNNNNNISIRENYMQQSVQKETQKEPLKEPAKIDLKPVLDLKQDHKKQMPVLKTKPLKEDQTQNELLKLEKSELIQMLNSISKQNVELLENQGKQRNLKELKLEVTNKMRELQMQFQNELAQAQLNYNKGLQEVLKKLE</sequence>
<accession>A0AA86PYW9</accession>
<dbReference type="Proteomes" id="UP001642409">
    <property type="component" value="Unassembled WGS sequence"/>
</dbReference>